<comment type="caution">
    <text evidence="1">The sequence shown here is derived from an EMBL/GenBank/DDBJ whole genome shotgun (WGS) entry which is preliminary data.</text>
</comment>
<keyword evidence="2" id="KW-1185">Reference proteome</keyword>
<dbReference type="EMBL" id="JAWWNJ010000020">
    <property type="protein sequence ID" value="KAK7035012.1"/>
    <property type="molecule type" value="Genomic_DNA"/>
</dbReference>
<evidence type="ECO:0000313" key="2">
    <source>
        <dbReference type="Proteomes" id="UP001362999"/>
    </source>
</evidence>
<dbReference type="Proteomes" id="UP001362999">
    <property type="component" value="Unassembled WGS sequence"/>
</dbReference>
<protein>
    <submittedName>
        <fullName evidence="1">Uncharacterized protein</fullName>
    </submittedName>
</protein>
<organism evidence="1 2">
    <name type="scientific">Favolaschia claudopus</name>
    <dbReference type="NCBI Taxonomy" id="2862362"/>
    <lineage>
        <taxon>Eukaryota</taxon>
        <taxon>Fungi</taxon>
        <taxon>Dikarya</taxon>
        <taxon>Basidiomycota</taxon>
        <taxon>Agaricomycotina</taxon>
        <taxon>Agaricomycetes</taxon>
        <taxon>Agaricomycetidae</taxon>
        <taxon>Agaricales</taxon>
        <taxon>Marasmiineae</taxon>
        <taxon>Mycenaceae</taxon>
        <taxon>Favolaschia</taxon>
    </lineage>
</organism>
<dbReference type="AlphaFoldDB" id="A0AAW0C9S0"/>
<accession>A0AAW0C9S0</accession>
<sequence length="200" mass="22939">MVRIDETHEALARIQMNVDNYDKFQAQVAAENSDDSVDEKPIDEQSNAHWAFGAPVPGRLVNSRALEELNRGSPLLINFDFRLRQFISKSFPDELISYEDTIMIRAFKCPYVEYQLLGAPETFSYATRCSRRARGIVNITEPGLHFARLRALFRCSLPSGRKLDVALVSMFTQSRWKPRTRWAGCQIRDGEQQFSFLALS</sequence>
<evidence type="ECO:0000313" key="1">
    <source>
        <dbReference type="EMBL" id="KAK7035012.1"/>
    </source>
</evidence>
<gene>
    <name evidence="1" type="ORF">R3P38DRAFT_3312187</name>
</gene>
<proteinExistence type="predicted"/>
<name>A0AAW0C9S0_9AGAR</name>
<reference evidence="1 2" key="1">
    <citation type="journal article" date="2024" name="J Genomics">
        <title>Draft genome sequencing and assembly of Favolaschia claudopus CIRM-BRFM 2984 isolated from oak limbs.</title>
        <authorList>
            <person name="Navarro D."/>
            <person name="Drula E."/>
            <person name="Chaduli D."/>
            <person name="Cazenave R."/>
            <person name="Ahrendt S."/>
            <person name="Wang J."/>
            <person name="Lipzen A."/>
            <person name="Daum C."/>
            <person name="Barry K."/>
            <person name="Grigoriev I.V."/>
            <person name="Favel A."/>
            <person name="Rosso M.N."/>
            <person name="Martin F."/>
        </authorList>
    </citation>
    <scope>NUCLEOTIDE SEQUENCE [LARGE SCALE GENOMIC DNA]</scope>
    <source>
        <strain evidence="1 2">CIRM-BRFM 2984</strain>
    </source>
</reference>